<evidence type="ECO:0000313" key="2">
    <source>
        <dbReference type="EMBL" id="MDC0713170.1"/>
    </source>
</evidence>
<feature type="chain" id="PRO_5046037327" evidence="1">
    <location>
        <begin position="24"/>
        <end position="422"/>
    </location>
</feature>
<proteinExistence type="predicted"/>
<name>A0ABT5DHN8_9BACT</name>
<dbReference type="EMBL" id="JAQNDM010000002">
    <property type="protein sequence ID" value="MDC0713170.1"/>
    <property type="molecule type" value="Genomic_DNA"/>
</dbReference>
<keyword evidence="3" id="KW-1185">Reference proteome</keyword>
<keyword evidence="1" id="KW-0732">Signal</keyword>
<protein>
    <submittedName>
        <fullName evidence="2">Uncharacterized protein</fullName>
    </submittedName>
</protein>
<evidence type="ECO:0000256" key="1">
    <source>
        <dbReference type="SAM" id="SignalP"/>
    </source>
</evidence>
<organism evidence="2 3">
    <name type="scientific">Stigmatella ashevillensis</name>
    <dbReference type="NCBI Taxonomy" id="2995309"/>
    <lineage>
        <taxon>Bacteria</taxon>
        <taxon>Pseudomonadati</taxon>
        <taxon>Myxococcota</taxon>
        <taxon>Myxococcia</taxon>
        <taxon>Myxococcales</taxon>
        <taxon>Cystobacterineae</taxon>
        <taxon>Archangiaceae</taxon>
        <taxon>Stigmatella</taxon>
    </lineage>
</organism>
<sequence>MSQFITRTLSAALALVLPSLAAAQTTEEEYHDPEVYQVEAKYPVVEYPDGYSLENNYSWESGHVYSPRYTYTPEEQEAIIADELRITGGRRSTDTDGAAVISIIQPTIPEATRDTSPPDVDVYEENGLPPPPQFQMQPQDFNKSLSPAYFSRRYYHKKTLGNPLFGASYFVDTFVKGTEASSTTAKKVQSYVENKVSATAFKATRDVIRARADVAGQGNNTSGTVRLYAMDQQVYSKNLSGTFSVAPFDMSRSFFKASKWFMVGPVPMKVTASLAGGVKLSLTGKVSATEAKLNMSPGGHVTATATAGVNIIIFSFGVEGNLKLINVTTPAIAELSWPDCSAAAYKLSAARTLNTMSGNIKLFAKVTLFWFIKKTWYLTIANWAGITVSDTLWSKSGSYALGICPGVAPSEPASLTALAAMP</sequence>
<dbReference type="RefSeq" id="WP_272143365.1">
    <property type="nucleotide sequence ID" value="NZ_JAQNDM010000002.1"/>
</dbReference>
<evidence type="ECO:0000313" key="3">
    <source>
        <dbReference type="Proteomes" id="UP001221838"/>
    </source>
</evidence>
<gene>
    <name evidence="2" type="ORF">POL68_32210</name>
</gene>
<reference evidence="2 3" key="1">
    <citation type="submission" date="2022-11" db="EMBL/GenBank/DDBJ databases">
        <title>Minimal conservation of predation-associated metabolite biosynthetic gene clusters underscores biosynthetic potential of Myxococcota including descriptions for ten novel species: Archangium lansinium sp. nov., Myxococcus landrumus sp. nov., Nannocystis bai.</title>
        <authorList>
            <person name="Ahearne A."/>
            <person name="Stevens C."/>
            <person name="Dowd S."/>
        </authorList>
    </citation>
    <scope>NUCLEOTIDE SEQUENCE [LARGE SCALE GENOMIC DNA]</scope>
    <source>
        <strain evidence="2 3">NCWAL01</strain>
    </source>
</reference>
<comment type="caution">
    <text evidence="2">The sequence shown here is derived from an EMBL/GenBank/DDBJ whole genome shotgun (WGS) entry which is preliminary data.</text>
</comment>
<accession>A0ABT5DHN8</accession>
<feature type="signal peptide" evidence="1">
    <location>
        <begin position="1"/>
        <end position="23"/>
    </location>
</feature>
<dbReference type="Proteomes" id="UP001221838">
    <property type="component" value="Unassembled WGS sequence"/>
</dbReference>